<organism evidence="3 4">
    <name type="scientific">Serinicoccus hydrothermalis</name>
    <dbReference type="NCBI Taxonomy" id="1758689"/>
    <lineage>
        <taxon>Bacteria</taxon>
        <taxon>Bacillati</taxon>
        <taxon>Actinomycetota</taxon>
        <taxon>Actinomycetes</taxon>
        <taxon>Micrococcales</taxon>
        <taxon>Ornithinimicrobiaceae</taxon>
        <taxon>Serinicoccus</taxon>
    </lineage>
</organism>
<feature type="transmembrane region" description="Helical" evidence="2">
    <location>
        <begin position="37"/>
        <end position="56"/>
    </location>
</feature>
<proteinExistence type="predicted"/>
<gene>
    <name evidence="3" type="ORF">SGUI_1255</name>
</gene>
<keyword evidence="2" id="KW-0812">Transmembrane</keyword>
<dbReference type="KEGG" id="serj:SGUI_1255"/>
<feature type="transmembrane region" description="Helical" evidence="2">
    <location>
        <begin position="63"/>
        <end position="84"/>
    </location>
</feature>
<dbReference type="EMBL" id="CP014989">
    <property type="protein sequence ID" value="ANS78651.1"/>
    <property type="molecule type" value="Genomic_DNA"/>
</dbReference>
<evidence type="ECO:0000256" key="2">
    <source>
        <dbReference type="SAM" id="Phobius"/>
    </source>
</evidence>
<evidence type="ECO:0008006" key="5">
    <source>
        <dbReference type="Google" id="ProtNLM"/>
    </source>
</evidence>
<protein>
    <recommendedName>
        <fullName evidence="5">AtpZ/AtpI family protein</fullName>
    </recommendedName>
</protein>
<keyword evidence="2" id="KW-0472">Membrane</keyword>
<evidence type="ECO:0000313" key="4">
    <source>
        <dbReference type="Proteomes" id="UP000092482"/>
    </source>
</evidence>
<evidence type="ECO:0000313" key="3">
    <source>
        <dbReference type="EMBL" id="ANS78651.1"/>
    </source>
</evidence>
<accession>A0A1B1NB54</accession>
<reference evidence="3 4" key="1">
    <citation type="submission" date="2016-03" db="EMBL/GenBank/DDBJ databases">
        <title>Shallow-sea hydrothermal system.</title>
        <authorList>
            <person name="Tang K."/>
        </authorList>
    </citation>
    <scope>NUCLEOTIDE SEQUENCE [LARGE SCALE GENOMIC DNA]</scope>
    <source>
        <strain evidence="3 4">JLT9</strain>
    </source>
</reference>
<evidence type="ECO:0000256" key="1">
    <source>
        <dbReference type="SAM" id="MobiDB-lite"/>
    </source>
</evidence>
<dbReference type="AlphaFoldDB" id="A0A1B1NB54"/>
<dbReference type="STRING" id="1758689.SGUI_1255"/>
<name>A0A1B1NB54_9MICO</name>
<dbReference type="OrthoDB" id="5193039at2"/>
<keyword evidence="4" id="KW-1185">Reference proteome</keyword>
<feature type="compositionally biased region" description="Basic and acidic residues" evidence="1">
    <location>
        <begin position="10"/>
        <end position="25"/>
    </location>
</feature>
<keyword evidence="2" id="KW-1133">Transmembrane helix</keyword>
<dbReference type="Proteomes" id="UP000092482">
    <property type="component" value="Chromosome"/>
</dbReference>
<dbReference type="RefSeq" id="WP_022924398.1">
    <property type="nucleotide sequence ID" value="NZ_CP014989.1"/>
</dbReference>
<sequence length="87" mass="9481">MRYSLFGHTPKRDDGLPPRDDRDEGGQSPETSMGTSVISYLLAGPILFGGIALLVGRWIGQDWVVAVGILAGMALSIYIIWVRYGTQ</sequence>
<feature type="region of interest" description="Disordered" evidence="1">
    <location>
        <begin position="1"/>
        <end position="33"/>
    </location>
</feature>